<gene>
    <name evidence="2" type="ORF">QW060_11215</name>
</gene>
<dbReference type="Proteomes" id="UP001242368">
    <property type="component" value="Unassembled WGS sequence"/>
</dbReference>
<dbReference type="EMBL" id="JAUFQU010000001">
    <property type="protein sequence ID" value="MDN3707692.1"/>
    <property type="molecule type" value="Genomic_DNA"/>
</dbReference>
<dbReference type="PROSITE" id="PS50005">
    <property type="entry name" value="TPR"/>
    <property type="match status" value="1"/>
</dbReference>
<protein>
    <recommendedName>
        <fullName evidence="4">Tetratricopeptide repeat protein</fullName>
    </recommendedName>
</protein>
<organism evidence="2 3">
    <name type="scientific">Paenimyroides ceti</name>
    <dbReference type="NCBI Taxonomy" id="395087"/>
    <lineage>
        <taxon>Bacteria</taxon>
        <taxon>Pseudomonadati</taxon>
        <taxon>Bacteroidota</taxon>
        <taxon>Flavobacteriia</taxon>
        <taxon>Flavobacteriales</taxon>
        <taxon>Flavobacteriaceae</taxon>
        <taxon>Paenimyroides</taxon>
    </lineage>
</organism>
<evidence type="ECO:0000256" key="1">
    <source>
        <dbReference type="PROSITE-ProRule" id="PRU00339"/>
    </source>
</evidence>
<comment type="caution">
    <text evidence="2">The sequence shown here is derived from an EMBL/GenBank/DDBJ whole genome shotgun (WGS) entry which is preliminary data.</text>
</comment>
<proteinExistence type="predicted"/>
<keyword evidence="1" id="KW-0802">TPR repeat</keyword>
<dbReference type="RefSeq" id="WP_290363656.1">
    <property type="nucleotide sequence ID" value="NZ_JAUFQU010000001.1"/>
</dbReference>
<evidence type="ECO:0008006" key="4">
    <source>
        <dbReference type="Google" id="ProtNLM"/>
    </source>
</evidence>
<name>A0ABT8CX08_9FLAO</name>
<reference evidence="3" key="1">
    <citation type="journal article" date="2019" name="Int. J. Syst. Evol. Microbiol.">
        <title>The Global Catalogue of Microorganisms (GCM) 10K type strain sequencing project: providing services to taxonomists for standard genome sequencing and annotation.</title>
        <authorList>
            <consortium name="The Broad Institute Genomics Platform"/>
            <consortium name="The Broad Institute Genome Sequencing Center for Infectious Disease"/>
            <person name="Wu L."/>
            <person name="Ma J."/>
        </authorList>
    </citation>
    <scope>NUCLEOTIDE SEQUENCE [LARGE SCALE GENOMIC DNA]</scope>
    <source>
        <strain evidence="3">CECT 7184</strain>
    </source>
</reference>
<feature type="repeat" description="TPR" evidence="1">
    <location>
        <begin position="159"/>
        <end position="192"/>
    </location>
</feature>
<dbReference type="PROSITE" id="PS51257">
    <property type="entry name" value="PROKAR_LIPOPROTEIN"/>
    <property type="match status" value="1"/>
</dbReference>
<dbReference type="InterPro" id="IPR019734">
    <property type="entry name" value="TPR_rpt"/>
</dbReference>
<evidence type="ECO:0000313" key="3">
    <source>
        <dbReference type="Proteomes" id="UP001242368"/>
    </source>
</evidence>
<keyword evidence="3" id="KW-1185">Reference proteome</keyword>
<accession>A0ABT8CX08</accession>
<evidence type="ECO:0000313" key="2">
    <source>
        <dbReference type="EMBL" id="MDN3707692.1"/>
    </source>
</evidence>
<sequence>MKIVWAVSALFLLVSCKKELTQKQLEKDFATEYCDCLSKQSDKTPEQLIGEETIKCVEDFFKKREKDEAAFRALIATKGYDASLSEFDKGKLFGREIVVNAAEDLVNNCDIYVKSLNTIKDNMKKQILAQGGENAIATAIENLKSMESSIVSMGKTDQSNYYLSLGILHEFLNDTKQAVVFYEKSLAADPTTEARAYKMLLEKK</sequence>